<evidence type="ECO:0000313" key="7">
    <source>
        <dbReference type="Proteomes" id="UP000198635"/>
    </source>
</evidence>
<dbReference type="HAMAP" id="MF_00272">
    <property type="entry name" value="GcvH"/>
    <property type="match status" value="1"/>
</dbReference>
<evidence type="ECO:0000256" key="4">
    <source>
        <dbReference type="PIRSR" id="PIRSR617453-50"/>
    </source>
</evidence>
<sequence length="126" mass="13340">MNPKELLYAKSHEWVKIEGDEAVVGISHFAQEQLGDLTFVELPQPGDQAEAGAEIGTVESVKAASEIYSPVSGEITAVNTELENAPELVNKDAFGAGWLFKVRLASAPEGLLDADAYAALCAAEAH</sequence>
<comment type="function">
    <text evidence="3">The glycine cleavage system catalyzes the degradation of glycine. The H protein shuttles the methylamine group of glycine from the P protein to the T protein.</text>
</comment>
<dbReference type="SUPFAM" id="SSF51230">
    <property type="entry name" value="Single hybrid motif"/>
    <property type="match status" value="1"/>
</dbReference>
<protein>
    <recommendedName>
        <fullName evidence="3">Glycine cleavage system H protein</fullName>
    </recommendedName>
</protein>
<dbReference type="InterPro" id="IPR017453">
    <property type="entry name" value="GCV_H_sub"/>
</dbReference>
<dbReference type="InterPro" id="IPR033753">
    <property type="entry name" value="GCV_H/Fam206"/>
</dbReference>
<dbReference type="CDD" id="cd06848">
    <property type="entry name" value="GCS_H"/>
    <property type="match status" value="1"/>
</dbReference>
<dbReference type="PANTHER" id="PTHR11715:SF3">
    <property type="entry name" value="GLYCINE CLEAVAGE SYSTEM H PROTEIN-RELATED"/>
    <property type="match status" value="1"/>
</dbReference>
<dbReference type="GO" id="GO:0019464">
    <property type="term" value="P:glycine decarboxylation via glycine cleavage system"/>
    <property type="evidence" value="ECO:0007669"/>
    <property type="project" value="UniProtKB-UniRule"/>
</dbReference>
<dbReference type="NCBIfam" id="TIGR00527">
    <property type="entry name" value="gcvH"/>
    <property type="match status" value="1"/>
</dbReference>
<dbReference type="GO" id="GO:0009249">
    <property type="term" value="P:protein lipoylation"/>
    <property type="evidence" value="ECO:0007669"/>
    <property type="project" value="TreeGrafter"/>
</dbReference>
<dbReference type="InterPro" id="IPR011053">
    <property type="entry name" value="Single_hybrid_motif"/>
</dbReference>
<dbReference type="Pfam" id="PF01597">
    <property type="entry name" value="GCV_H"/>
    <property type="match status" value="1"/>
</dbReference>
<dbReference type="EMBL" id="FORX01000032">
    <property type="protein sequence ID" value="SFK53334.1"/>
    <property type="molecule type" value="Genomic_DNA"/>
</dbReference>
<evidence type="ECO:0000256" key="3">
    <source>
        <dbReference type="HAMAP-Rule" id="MF_00272"/>
    </source>
</evidence>
<dbReference type="GO" id="GO:0005960">
    <property type="term" value="C:glycine cleavage complex"/>
    <property type="evidence" value="ECO:0007669"/>
    <property type="project" value="InterPro"/>
</dbReference>
<dbReference type="OrthoDB" id="9796712at2"/>
<feature type="domain" description="Lipoyl-binding" evidence="5">
    <location>
        <begin position="21"/>
        <end position="103"/>
    </location>
</feature>
<dbReference type="AlphaFoldDB" id="A0A1I4AAH6"/>
<feature type="modified residue" description="N6-lipoyllysine" evidence="3 4">
    <location>
        <position position="62"/>
    </location>
</feature>
<comment type="subunit">
    <text evidence="3">The glycine cleavage system is composed of four proteins: P, T, L and H.</text>
</comment>
<dbReference type="InterPro" id="IPR000089">
    <property type="entry name" value="Biotin_lipoyl"/>
</dbReference>
<dbReference type="NCBIfam" id="NF002270">
    <property type="entry name" value="PRK01202.1"/>
    <property type="match status" value="1"/>
</dbReference>
<dbReference type="PANTHER" id="PTHR11715">
    <property type="entry name" value="GLYCINE CLEAVAGE SYSTEM H PROTEIN"/>
    <property type="match status" value="1"/>
</dbReference>
<evidence type="ECO:0000313" key="6">
    <source>
        <dbReference type="EMBL" id="SFK53334.1"/>
    </source>
</evidence>
<comment type="similarity">
    <text evidence="1 3">Belongs to the GcvH family.</text>
</comment>
<evidence type="ECO:0000256" key="2">
    <source>
        <dbReference type="ARBA" id="ARBA00022823"/>
    </source>
</evidence>
<dbReference type="STRING" id="52560.SAMN04488082_1328"/>
<gene>
    <name evidence="3" type="primary">gcvH</name>
    <name evidence="6" type="ORF">SAMN04488082_1328</name>
</gene>
<evidence type="ECO:0000256" key="1">
    <source>
        <dbReference type="ARBA" id="ARBA00009249"/>
    </source>
</evidence>
<dbReference type="GO" id="GO:0005829">
    <property type="term" value="C:cytosol"/>
    <property type="evidence" value="ECO:0007669"/>
    <property type="project" value="TreeGrafter"/>
</dbReference>
<name>A0A1I4AAH6_9BACT</name>
<keyword evidence="7" id="KW-1185">Reference proteome</keyword>
<dbReference type="InterPro" id="IPR002930">
    <property type="entry name" value="GCV_H"/>
</dbReference>
<accession>A0A1I4AAH6</accession>
<comment type="cofactor">
    <cofactor evidence="3">
        <name>(R)-lipoate</name>
        <dbReference type="ChEBI" id="CHEBI:83088"/>
    </cofactor>
    <text evidence="3">Binds 1 lipoyl cofactor covalently.</text>
</comment>
<dbReference type="RefSeq" id="WP_092193150.1">
    <property type="nucleotide sequence ID" value="NZ_FORX01000032.1"/>
</dbReference>
<keyword evidence="2 3" id="KW-0450">Lipoyl</keyword>
<proteinExistence type="inferred from homology"/>
<dbReference type="Proteomes" id="UP000198635">
    <property type="component" value="Unassembled WGS sequence"/>
</dbReference>
<organism evidence="6 7">
    <name type="scientific">Desulfomicrobium apsheronum</name>
    <dbReference type="NCBI Taxonomy" id="52560"/>
    <lineage>
        <taxon>Bacteria</taxon>
        <taxon>Pseudomonadati</taxon>
        <taxon>Thermodesulfobacteriota</taxon>
        <taxon>Desulfovibrionia</taxon>
        <taxon>Desulfovibrionales</taxon>
        <taxon>Desulfomicrobiaceae</taxon>
        <taxon>Desulfomicrobium</taxon>
    </lineage>
</organism>
<evidence type="ECO:0000259" key="5">
    <source>
        <dbReference type="PROSITE" id="PS50968"/>
    </source>
</evidence>
<dbReference type="Gene3D" id="2.40.50.100">
    <property type="match status" value="1"/>
</dbReference>
<reference evidence="7" key="1">
    <citation type="submission" date="2016-10" db="EMBL/GenBank/DDBJ databases">
        <authorList>
            <person name="Varghese N."/>
            <person name="Submissions S."/>
        </authorList>
    </citation>
    <scope>NUCLEOTIDE SEQUENCE [LARGE SCALE GENOMIC DNA]</scope>
    <source>
        <strain evidence="7">DSM 5918</strain>
    </source>
</reference>
<dbReference type="PROSITE" id="PS50968">
    <property type="entry name" value="BIOTINYL_LIPOYL"/>
    <property type="match status" value="1"/>
</dbReference>